<protein>
    <recommendedName>
        <fullName evidence="5">Short-chain dehydrogenase</fullName>
    </recommendedName>
</protein>
<keyword evidence="2" id="KW-0560">Oxidoreductase</keyword>
<accession>A0A9P8N967</accession>
<name>A0A9P8N967_ASPFM</name>
<dbReference type="SUPFAM" id="SSF51735">
    <property type="entry name" value="NAD(P)-binding Rossmann-fold domains"/>
    <property type="match status" value="1"/>
</dbReference>
<dbReference type="Gene3D" id="3.40.50.720">
    <property type="entry name" value="NAD(P)-binding Rossmann-like Domain"/>
    <property type="match status" value="1"/>
</dbReference>
<dbReference type="EMBL" id="JAIBSC010000123">
    <property type="protein sequence ID" value="KAH1896341.1"/>
    <property type="molecule type" value="Genomic_DNA"/>
</dbReference>
<comment type="similarity">
    <text evidence="1">Belongs to the short-chain dehydrogenases/reductases (SDR) family.</text>
</comment>
<dbReference type="InterPro" id="IPR002347">
    <property type="entry name" value="SDR_fam"/>
</dbReference>
<dbReference type="PRINTS" id="PR00081">
    <property type="entry name" value="GDHRDH"/>
</dbReference>
<evidence type="ECO:0000256" key="1">
    <source>
        <dbReference type="ARBA" id="ARBA00006484"/>
    </source>
</evidence>
<reference evidence="3" key="1">
    <citation type="submission" date="2021-08" db="EMBL/GenBank/DDBJ databases">
        <title>Global Aspergillus fumigatus from environmental and clinical sources.</title>
        <authorList>
            <person name="Barber A."/>
            <person name="Sae-Ong T."/>
        </authorList>
    </citation>
    <scope>NUCLEOTIDE SEQUENCE</scope>
    <source>
        <strain evidence="3">NRZ-2016-071</strain>
    </source>
</reference>
<dbReference type="PANTHER" id="PTHR43157:SF31">
    <property type="entry name" value="PHOSPHATIDYLINOSITOL-GLYCAN BIOSYNTHESIS CLASS F PROTEIN"/>
    <property type="match status" value="1"/>
</dbReference>
<evidence type="ECO:0000313" key="3">
    <source>
        <dbReference type="EMBL" id="KAH1896341.1"/>
    </source>
</evidence>
<comment type="caution">
    <text evidence="3">The sequence shown here is derived from an EMBL/GenBank/DDBJ whole genome shotgun (WGS) entry which is preliminary data.</text>
</comment>
<dbReference type="Pfam" id="PF00106">
    <property type="entry name" value="adh_short"/>
    <property type="match status" value="1"/>
</dbReference>
<dbReference type="GO" id="GO:0016491">
    <property type="term" value="F:oxidoreductase activity"/>
    <property type="evidence" value="ECO:0007669"/>
    <property type="project" value="UniProtKB-KW"/>
</dbReference>
<evidence type="ECO:0000313" key="4">
    <source>
        <dbReference type="Proteomes" id="UP000813423"/>
    </source>
</evidence>
<dbReference type="AlphaFoldDB" id="A0A9P8N967"/>
<dbReference type="Proteomes" id="UP000813423">
    <property type="component" value="Unassembled WGS sequence"/>
</dbReference>
<evidence type="ECO:0008006" key="5">
    <source>
        <dbReference type="Google" id="ProtNLM"/>
    </source>
</evidence>
<evidence type="ECO:0000256" key="2">
    <source>
        <dbReference type="ARBA" id="ARBA00023002"/>
    </source>
</evidence>
<proteinExistence type="inferred from homology"/>
<dbReference type="PANTHER" id="PTHR43157">
    <property type="entry name" value="PHOSPHATIDYLINOSITOL-GLYCAN BIOSYNTHESIS CLASS F PROTEIN-RELATED"/>
    <property type="match status" value="1"/>
</dbReference>
<organism evidence="3 4">
    <name type="scientific">Aspergillus fumigatus</name>
    <name type="common">Neosartorya fumigata</name>
    <dbReference type="NCBI Taxonomy" id="746128"/>
    <lineage>
        <taxon>Eukaryota</taxon>
        <taxon>Fungi</taxon>
        <taxon>Dikarya</taxon>
        <taxon>Ascomycota</taxon>
        <taxon>Pezizomycotina</taxon>
        <taxon>Eurotiomycetes</taxon>
        <taxon>Eurotiomycetidae</taxon>
        <taxon>Eurotiales</taxon>
        <taxon>Aspergillaceae</taxon>
        <taxon>Aspergillus</taxon>
        <taxon>Aspergillus subgen. Fumigati</taxon>
    </lineage>
</organism>
<sequence length="325" mass="35115">MSGVFGLLFSRLTLPAPSAIQGKTILITGANTGLGREAARHALALGAGTVILGVRSLSKGEDAKANIDASTGCTDKGKRSRLRSASSQICHRGGRLDMAIMNAGIASVTYAVTRDGWERGIQVNVLSTALLSLELLPLLLRTKERDSSSQPHLTIVTSDIHKSIKFPERNEQNILSAMNDEKQWRESQAVGGATERYGVTKLMDLFITFEIAQLVPRDKSGNPLVIVNAVAPGFCKSDLLSREKVPLILKLIQALIARTAEEGSKTLLHAASQGAETHGKWLDNQIITEPGNIITSPEAAVLRKKLWAEILSVLHDVNPEIQTEY</sequence>
<dbReference type="InterPro" id="IPR036291">
    <property type="entry name" value="NAD(P)-bd_dom_sf"/>
</dbReference>
<dbReference type="OMA" id="ETHGKWL"/>
<gene>
    <name evidence="3" type="ORF">KXV57_001384</name>
</gene>